<organism evidence="2 3">
    <name type="scientific">Thanatephorus cucumeris (strain AG1-IA)</name>
    <name type="common">Rice sheath blight fungus</name>
    <name type="synonym">Rhizoctonia solani</name>
    <dbReference type="NCBI Taxonomy" id="983506"/>
    <lineage>
        <taxon>Eukaryota</taxon>
        <taxon>Fungi</taxon>
        <taxon>Dikarya</taxon>
        <taxon>Basidiomycota</taxon>
        <taxon>Agaricomycotina</taxon>
        <taxon>Agaricomycetes</taxon>
        <taxon>Cantharellales</taxon>
        <taxon>Ceratobasidiaceae</taxon>
        <taxon>Rhizoctonia</taxon>
        <taxon>Rhizoctonia solani AG-1</taxon>
    </lineage>
</organism>
<reference evidence="2 3" key="1">
    <citation type="journal article" date="2013" name="Nat. Commun.">
        <title>The evolution and pathogenic mechanisms of the rice sheath blight pathogen.</title>
        <authorList>
            <person name="Zheng A."/>
            <person name="Lin R."/>
            <person name="Xu L."/>
            <person name="Qin P."/>
            <person name="Tang C."/>
            <person name="Ai P."/>
            <person name="Zhang D."/>
            <person name="Liu Y."/>
            <person name="Sun Z."/>
            <person name="Feng H."/>
            <person name="Wang Y."/>
            <person name="Chen Y."/>
            <person name="Liang X."/>
            <person name="Fu R."/>
            <person name="Li Q."/>
            <person name="Zhang J."/>
            <person name="Yu X."/>
            <person name="Xie Z."/>
            <person name="Ding L."/>
            <person name="Guan P."/>
            <person name="Tang J."/>
            <person name="Liang Y."/>
            <person name="Wang S."/>
            <person name="Deng Q."/>
            <person name="Li S."/>
            <person name="Zhu J."/>
            <person name="Wang L."/>
            <person name="Liu H."/>
            <person name="Li P."/>
        </authorList>
    </citation>
    <scope>NUCLEOTIDE SEQUENCE [LARGE SCALE GENOMIC DNA]</scope>
    <source>
        <strain evidence="3">AG-1 IA</strain>
    </source>
</reference>
<feature type="domain" description="NADP-dependent oxidoreductase" evidence="1">
    <location>
        <begin position="113"/>
        <end position="181"/>
    </location>
</feature>
<evidence type="ECO:0000259" key="1">
    <source>
        <dbReference type="Pfam" id="PF00248"/>
    </source>
</evidence>
<dbReference type="InterPro" id="IPR036812">
    <property type="entry name" value="NAD(P)_OxRdtase_dom_sf"/>
</dbReference>
<dbReference type="PANTHER" id="PTHR43147">
    <property type="entry name" value="PROTEIN TAS"/>
    <property type="match status" value="1"/>
</dbReference>
<dbReference type="InterPro" id="IPR023210">
    <property type="entry name" value="NADP_OxRdtase_dom"/>
</dbReference>
<name>L8WP80_THACA</name>
<dbReference type="Proteomes" id="UP000011668">
    <property type="component" value="Unassembled WGS sequence"/>
</dbReference>
<proteinExistence type="predicted"/>
<dbReference type="Pfam" id="PF00248">
    <property type="entry name" value="Aldo_ket_red"/>
    <property type="match status" value="1"/>
</dbReference>
<dbReference type="Gene3D" id="3.20.20.100">
    <property type="entry name" value="NADP-dependent oxidoreductase domain"/>
    <property type="match status" value="1"/>
</dbReference>
<dbReference type="HOGENOM" id="CLU_1435328_0_0_1"/>
<protein>
    <submittedName>
        <fullName evidence="2">Aldo/keto reductase family domain-containing protein</fullName>
    </submittedName>
</protein>
<comment type="caution">
    <text evidence="2">The sequence shown here is derived from an EMBL/GenBank/DDBJ whole genome shotgun (WGS) entry which is preliminary data.</text>
</comment>
<keyword evidence="3" id="KW-1185">Reference proteome</keyword>
<dbReference type="AlphaFoldDB" id="L8WP80"/>
<evidence type="ECO:0000313" key="3">
    <source>
        <dbReference type="Proteomes" id="UP000011668"/>
    </source>
</evidence>
<evidence type="ECO:0000313" key="2">
    <source>
        <dbReference type="EMBL" id="ELU38578.1"/>
    </source>
</evidence>
<dbReference type="PANTHER" id="PTHR43147:SF2">
    <property type="entry name" value="NADP-DEPENDENT OXIDOREDUCTASE DOMAIN-CONTAINING PROTEIN"/>
    <property type="match status" value="1"/>
</dbReference>
<dbReference type="EMBL" id="AFRT01002125">
    <property type="protein sequence ID" value="ELU38578.1"/>
    <property type="molecule type" value="Genomic_DNA"/>
</dbReference>
<accession>L8WP80</accession>
<sequence length="189" mass="20980">MIPFLLTGRACCLGCRVCPSGGCTMAHCPDIPAARCRSPLSNPCSPSNSTIQFYTAPLLLSSSPPFFFSLFRPIFAHSIFFSFFSPYFKLIQPLSPIVPCPSLAHPETQPPPQFHWQNYDDKAYLDALDHLRDMRSEGTITAIGLCNFDSIRTDEICTHLGKGVVVSNQVQVSVSMWLKKRGARQGWPP</sequence>
<dbReference type="STRING" id="983506.L8WP80"/>
<dbReference type="OrthoDB" id="686384at2759"/>
<gene>
    <name evidence="2" type="ORF">AG1IA_07392</name>
</gene>
<dbReference type="SUPFAM" id="SSF51430">
    <property type="entry name" value="NAD(P)-linked oxidoreductase"/>
    <property type="match status" value="1"/>
</dbReference>